<reference evidence="2" key="1">
    <citation type="journal article" date="2020" name="Stud. Mycol.">
        <title>101 Dothideomycetes genomes: a test case for predicting lifestyles and emergence of pathogens.</title>
        <authorList>
            <person name="Haridas S."/>
            <person name="Albert R."/>
            <person name="Binder M."/>
            <person name="Bloem J."/>
            <person name="Labutti K."/>
            <person name="Salamov A."/>
            <person name="Andreopoulos B."/>
            <person name="Baker S."/>
            <person name="Barry K."/>
            <person name="Bills G."/>
            <person name="Bluhm B."/>
            <person name="Cannon C."/>
            <person name="Castanera R."/>
            <person name="Culley D."/>
            <person name="Daum C."/>
            <person name="Ezra D."/>
            <person name="Gonzalez J."/>
            <person name="Henrissat B."/>
            <person name="Kuo A."/>
            <person name="Liang C."/>
            <person name="Lipzen A."/>
            <person name="Lutzoni F."/>
            <person name="Magnuson J."/>
            <person name="Mondo S."/>
            <person name="Nolan M."/>
            <person name="Ohm R."/>
            <person name="Pangilinan J."/>
            <person name="Park H.-J."/>
            <person name="Ramirez L."/>
            <person name="Alfaro M."/>
            <person name="Sun H."/>
            <person name="Tritt A."/>
            <person name="Yoshinaga Y."/>
            <person name="Zwiers L.-H."/>
            <person name="Turgeon B."/>
            <person name="Goodwin S."/>
            <person name="Spatafora J."/>
            <person name="Crous P."/>
            <person name="Grigoriev I."/>
        </authorList>
    </citation>
    <scope>NUCLEOTIDE SEQUENCE</scope>
    <source>
        <strain evidence="2">CBS 627.86</strain>
    </source>
</reference>
<dbReference type="InterPro" id="IPR052895">
    <property type="entry name" value="HetReg/Transcr_Mod"/>
</dbReference>
<keyword evidence="3" id="KW-1185">Reference proteome</keyword>
<dbReference type="AlphaFoldDB" id="A0A6A5ZE93"/>
<dbReference type="OrthoDB" id="2157530at2759"/>
<evidence type="ECO:0000313" key="2">
    <source>
        <dbReference type="EMBL" id="KAF2117384.1"/>
    </source>
</evidence>
<sequence>MVNKYRYQRLQPSHIRLLELQDPPDNLRLIRRIFSVALAEAPPYTAISYVWDATHQILPRYVVCEETDLDVGVTKSLDSALRSVIRSKARAPSDTSQGRSNGRGLFVWADAISINQADIEEKNVQVSMMQRIYQRAEDVHIWLGNENENTGQAFGLINVLVKKMQQFQQSNQRPRSMRNMSQELRTQNYGLDSAEEVDRASDALVTLLKRAWFTRIWIVQEVAAAQRAEVFCGGYSVDWDDLVEAVMASLNFDLRVSDTFGRQRLLRIARTRKQYQAMSADDGLGGEMERLQRLLFRHHDSSSTVPHDMIYALRGVSGLPTIYEEHQHWVESLGSSDFELPSMVDWNDMTEQVDYRRSVEEVYLKLASDVLSRCLTLDLLGACTWPRQANALPSWVPDWSTPGTHSPLRQQIDLPSSSSYNFSASAKYTQYEIMFYDEEGEEAETTDFEIIRYLGLSGFAIDVILTISPDPRPFHGPGVDSFLQDMFTLLRSEYWKLGTTRGDRQCMVPSEAQEGDTIGLFEGGKTPLVLRRSIDDIDVTNEKDHQVTIWKLIVSTKYPGVYMRQDFYAYDFAMMSEHWVYIGSASEFGNALLKRTNDHHVSKLDKEAMEKGMTGRQFSTLMSMPFPSSEDADIIEVRVMVKLAESVFTLWLNALRSPSNECVALCPWASSKIQYIGKCSHIPIAKEWVRRPKQSPACSGPKILIPARYGKTR</sequence>
<proteinExistence type="predicted"/>
<feature type="domain" description="Heterokaryon incompatibility" evidence="1">
    <location>
        <begin position="44"/>
        <end position="221"/>
    </location>
</feature>
<evidence type="ECO:0000259" key="1">
    <source>
        <dbReference type="Pfam" id="PF06985"/>
    </source>
</evidence>
<dbReference type="EMBL" id="ML977319">
    <property type="protein sequence ID" value="KAF2117384.1"/>
    <property type="molecule type" value="Genomic_DNA"/>
</dbReference>
<dbReference type="InterPro" id="IPR010730">
    <property type="entry name" value="HET"/>
</dbReference>
<name>A0A6A5ZE93_9PLEO</name>
<dbReference type="PANTHER" id="PTHR24148:SF64">
    <property type="entry name" value="HETEROKARYON INCOMPATIBILITY DOMAIN-CONTAINING PROTEIN"/>
    <property type="match status" value="1"/>
</dbReference>
<accession>A0A6A5ZE93</accession>
<dbReference type="Proteomes" id="UP000799770">
    <property type="component" value="Unassembled WGS sequence"/>
</dbReference>
<dbReference type="PANTHER" id="PTHR24148">
    <property type="entry name" value="ANKYRIN REPEAT DOMAIN-CONTAINING PROTEIN 39 HOMOLOG-RELATED"/>
    <property type="match status" value="1"/>
</dbReference>
<evidence type="ECO:0000313" key="3">
    <source>
        <dbReference type="Proteomes" id="UP000799770"/>
    </source>
</evidence>
<dbReference type="Pfam" id="PF06985">
    <property type="entry name" value="HET"/>
    <property type="match status" value="1"/>
</dbReference>
<gene>
    <name evidence="2" type="ORF">BDV96DRAFT_644808</name>
</gene>
<protein>
    <submittedName>
        <fullName evidence="2">Heterokaryon incompatibility protein-domain-containing protein</fullName>
    </submittedName>
</protein>
<organism evidence="2 3">
    <name type="scientific">Lophiotrema nucula</name>
    <dbReference type="NCBI Taxonomy" id="690887"/>
    <lineage>
        <taxon>Eukaryota</taxon>
        <taxon>Fungi</taxon>
        <taxon>Dikarya</taxon>
        <taxon>Ascomycota</taxon>
        <taxon>Pezizomycotina</taxon>
        <taxon>Dothideomycetes</taxon>
        <taxon>Pleosporomycetidae</taxon>
        <taxon>Pleosporales</taxon>
        <taxon>Lophiotremataceae</taxon>
        <taxon>Lophiotrema</taxon>
    </lineage>
</organism>